<organism evidence="2">
    <name type="scientific">Setaria italica</name>
    <name type="common">Foxtail millet</name>
    <name type="synonym">Panicum italicum</name>
    <dbReference type="NCBI Taxonomy" id="4555"/>
    <lineage>
        <taxon>Eukaryota</taxon>
        <taxon>Viridiplantae</taxon>
        <taxon>Streptophyta</taxon>
        <taxon>Embryophyta</taxon>
        <taxon>Tracheophyta</taxon>
        <taxon>Spermatophyta</taxon>
        <taxon>Magnoliopsida</taxon>
        <taxon>Liliopsida</taxon>
        <taxon>Poales</taxon>
        <taxon>Poaceae</taxon>
        <taxon>PACMAD clade</taxon>
        <taxon>Panicoideae</taxon>
        <taxon>Panicodae</taxon>
        <taxon>Paniceae</taxon>
        <taxon>Cenchrinae</taxon>
        <taxon>Setaria</taxon>
    </lineage>
</organism>
<gene>
    <name evidence="2" type="ORF">SETIT_1G198800v2</name>
</gene>
<accession>A0A368PMJ7</accession>
<dbReference type="AlphaFoldDB" id="A0A368PMJ7"/>
<feature type="region of interest" description="Disordered" evidence="1">
    <location>
        <begin position="1"/>
        <end position="58"/>
    </location>
</feature>
<evidence type="ECO:0000256" key="1">
    <source>
        <dbReference type="SAM" id="MobiDB-lite"/>
    </source>
</evidence>
<sequence>MQKPIRSIGSTMWPDGAESSHPCQSQATSPGALNLAPTWRPRSWTRGGGASGEDDEVPLVEKGVAKGIGASLRLKGGAWHMPMPEPVSLLEAIVIATVYCVVCTPA</sequence>
<name>A0A368PMJ7_SETIT</name>
<evidence type="ECO:0000313" key="2">
    <source>
        <dbReference type="EMBL" id="RCV06882.1"/>
    </source>
</evidence>
<feature type="compositionally biased region" description="Polar residues" evidence="1">
    <location>
        <begin position="21"/>
        <end position="31"/>
    </location>
</feature>
<proteinExistence type="predicted"/>
<protein>
    <submittedName>
        <fullName evidence="2">Uncharacterized protein</fullName>
    </submittedName>
</protein>
<dbReference type="EMBL" id="CM003528">
    <property type="protein sequence ID" value="RCV06882.1"/>
    <property type="molecule type" value="Genomic_DNA"/>
</dbReference>
<reference evidence="2" key="2">
    <citation type="submission" date="2015-07" db="EMBL/GenBank/DDBJ databases">
        <authorList>
            <person name="Noorani M."/>
        </authorList>
    </citation>
    <scope>NUCLEOTIDE SEQUENCE</scope>
    <source>
        <strain evidence="2">Yugu1</strain>
    </source>
</reference>
<reference evidence="2" key="1">
    <citation type="journal article" date="2012" name="Nat. Biotechnol.">
        <title>Reference genome sequence of the model plant Setaria.</title>
        <authorList>
            <person name="Bennetzen J.L."/>
            <person name="Schmutz J."/>
            <person name="Wang H."/>
            <person name="Percifield R."/>
            <person name="Hawkins J."/>
            <person name="Pontaroli A.C."/>
            <person name="Estep M."/>
            <person name="Feng L."/>
            <person name="Vaughn J.N."/>
            <person name="Grimwood J."/>
            <person name="Jenkins J."/>
            <person name="Barry K."/>
            <person name="Lindquist E."/>
            <person name="Hellsten U."/>
            <person name="Deshpande S."/>
            <person name="Wang X."/>
            <person name="Wu X."/>
            <person name="Mitros T."/>
            <person name="Triplett J."/>
            <person name="Yang X."/>
            <person name="Ye C.Y."/>
            <person name="Mauro-Herrera M."/>
            <person name="Wang L."/>
            <person name="Li P."/>
            <person name="Sharma M."/>
            <person name="Sharma R."/>
            <person name="Ronald P.C."/>
            <person name="Panaud O."/>
            <person name="Kellogg E.A."/>
            <person name="Brutnell T.P."/>
            <person name="Doust A.N."/>
            <person name="Tuskan G.A."/>
            <person name="Rokhsar D."/>
            <person name="Devos K.M."/>
        </authorList>
    </citation>
    <scope>NUCLEOTIDE SEQUENCE [LARGE SCALE GENOMIC DNA]</scope>
    <source>
        <strain evidence="2">Yugu1</strain>
    </source>
</reference>